<dbReference type="Gene3D" id="2.30.110.10">
    <property type="entry name" value="Electron Transport, Fmn-binding Protein, Chain A"/>
    <property type="match status" value="1"/>
</dbReference>
<evidence type="ECO:0000313" key="4">
    <source>
        <dbReference type="Proteomes" id="UP000319818"/>
    </source>
</evidence>
<comment type="caution">
    <text evidence="3">The sequence shown here is derived from an EMBL/GenBank/DDBJ whole genome shotgun (WGS) entry which is preliminary data.</text>
</comment>
<dbReference type="GO" id="GO:0016627">
    <property type="term" value="F:oxidoreductase activity, acting on the CH-CH group of donors"/>
    <property type="evidence" value="ECO:0007669"/>
    <property type="project" value="TreeGrafter"/>
</dbReference>
<sequence>MTTFEPEIERRLTGESIAWLATVRADGTPHVTPVWFVFEGGTWWIGCNANSVKARNCRLRAAVSLALEDGRVPVVAEGRAMVRATGFPKHIVDAFARKYDGWDIQADDGAGARALIEVATSRWLLRGVAQ</sequence>
<dbReference type="GO" id="GO:0005829">
    <property type="term" value="C:cytosol"/>
    <property type="evidence" value="ECO:0007669"/>
    <property type="project" value="TreeGrafter"/>
</dbReference>
<accession>A0A543GCM5</accession>
<dbReference type="Pfam" id="PF01243">
    <property type="entry name" value="PNPOx_N"/>
    <property type="match status" value="1"/>
</dbReference>
<evidence type="ECO:0000256" key="1">
    <source>
        <dbReference type="ARBA" id="ARBA00023002"/>
    </source>
</evidence>
<dbReference type="InterPro" id="IPR011576">
    <property type="entry name" value="Pyridox_Oxase_N"/>
</dbReference>
<dbReference type="GO" id="GO:0070967">
    <property type="term" value="F:coenzyme F420 binding"/>
    <property type="evidence" value="ECO:0007669"/>
    <property type="project" value="TreeGrafter"/>
</dbReference>
<name>A0A543GCM5_9PSEU</name>
<keyword evidence="1" id="KW-0560">Oxidoreductase</keyword>
<dbReference type="OrthoDB" id="157302at2"/>
<keyword evidence="4" id="KW-1185">Reference proteome</keyword>
<dbReference type="EMBL" id="VFPH01000001">
    <property type="protein sequence ID" value="TQM43831.1"/>
    <property type="molecule type" value="Genomic_DNA"/>
</dbReference>
<dbReference type="Proteomes" id="UP000319818">
    <property type="component" value="Unassembled WGS sequence"/>
</dbReference>
<dbReference type="AlphaFoldDB" id="A0A543GCM5"/>
<dbReference type="InterPro" id="IPR052019">
    <property type="entry name" value="F420H2_bilvrd_red/Heme_oxyg"/>
</dbReference>
<organism evidence="3 4">
    <name type="scientific">Pseudonocardia cypriaca</name>
    <dbReference type="NCBI Taxonomy" id="882449"/>
    <lineage>
        <taxon>Bacteria</taxon>
        <taxon>Bacillati</taxon>
        <taxon>Actinomycetota</taxon>
        <taxon>Actinomycetes</taxon>
        <taxon>Pseudonocardiales</taxon>
        <taxon>Pseudonocardiaceae</taxon>
        <taxon>Pseudonocardia</taxon>
    </lineage>
</organism>
<dbReference type="PANTHER" id="PTHR35176:SF6">
    <property type="entry name" value="HEME OXYGENASE HI_0854-RELATED"/>
    <property type="match status" value="1"/>
</dbReference>
<feature type="domain" description="Pyridoxamine 5'-phosphate oxidase N-terminal" evidence="2">
    <location>
        <begin position="4"/>
        <end position="124"/>
    </location>
</feature>
<evidence type="ECO:0000313" key="3">
    <source>
        <dbReference type="EMBL" id="TQM43831.1"/>
    </source>
</evidence>
<evidence type="ECO:0000259" key="2">
    <source>
        <dbReference type="Pfam" id="PF01243"/>
    </source>
</evidence>
<dbReference type="PANTHER" id="PTHR35176">
    <property type="entry name" value="HEME OXYGENASE HI_0854-RELATED"/>
    <property type="match status" value="1"/>
</dbReference>
<protein>
    <submittedName>
        <fullName evidence="3">PPOX class probable F420-dependent enzyme</fullName>
    </submittedName>
</protein>
<gene>
    <name evidence="3" type="ORF">FB388_1183</name>
</gene>
<proteinExistence type="predicted"/>
<dbReference type="SUPFAM" id="SSF50475">
    <property type="entry name" value="FMN-binding split barrel"/>
    <property type="match status" value="1"/>
</dbReference>
<reference evidence="3 4" key="1">
    <citation type="submission" date="2019-06" db="EMBL/GenBank/DDBJ databases">
        <title>Sequencing the genomes of 1000 actinobacteria strains.</title>
        <authorList>
            <person name="Klenk H.-P."/>
        </authorList>
    </citation>
    <scope>NUCLEOTIDE SEQUENCE [LARGE SCALE GENOMIC DNA]</scope>
    <source>
        <strain evidence="3 4">DSM 45511</strain>
    </source>
</reference>
<dbReference type="InterPro" id="IPR012349">
    <property type="entry name" value="Split_barrel_FMN-bd"/>
</dbReference>
<dbReference type="RefSeq" id="WP_142097926.1">
    <property type="nucleotide sequence ID" value="NZ_VFPH01000001.1"/>
</dbReference>